<comment type="caution">
    <text evidence="1">The sequence shown here is derived from an EMBL/GenBank/DDBJ whole genome shotgun (WGS) entry which is preliminary data.</text>
</comment>
<evidence type="ECO:0000313" key="2">
    <source>
        <dbReference type="Proteomes" id="UP001163321"/>
    </source>
</evidence>
<reference evidence="1 2" key="1">
    <citation type="journal article" date="2022" name="bioRxiv">
        <title>The genome of the oomycete Peronosclerospora sorghi, a cosmopolitan pathogen of maize and sorghum, is inflated with dispersed pseudogenes.</title>
        <authorList>
            <person name="Fletcher K."/>
            <person name="Martin F."/>
            <person name="Isakeit T."/>
            <person name="Cavanaugh K."/>
            <person name="Magill C."/>
            <person name="Michelmore R."/>
        </authorList>
    </citation>
    <scope>NUCLEOTIDE SEQUENCE [LARGE SCALE GENOMIC DNA]</scope>
    <source>
        <strain evidence="1">P6</strain>
    </source>
</reference>
<dbReference type="EMBL" id="CM047591">
    <property type="protein sequence ID" value="KAI9919121.1"/>
    <property type="molecule type" value="Genomic_DNA"/>
</dbReference>
<accession>A0ACC0WLD1</accession>
<name>A0ACC0WLD1_9STRA</name>
<dbReference type="Proteomes" id="UP001163321">
    <property type="component" value="Chromosome 12"/>
</dbReference>
<proteinExistence type="predicted"/>
<gene>
    <name evidence="1" type="ORF">PsorP6_011444</name>
</gene>
<protein>
    <submittedName>
        <fullName evidence="1">Uncharacterized protein</fullName>
    </submittedName>
</protein>
<organism evidence="1 2">
    <name type="scientific">Peronosclerospora sorghi</name>
    <dbReference type="NCBI Taxonomy" id="230839"/>
    <lineage>
        <taxon>Eukaryota</taxon>
        <taxon>Sar</taxon>
        <taxon>Stramenopiles</taxon>
        <taxon>Oomycota</taxon>
        <taxon>Peronosporomycetes</taxon>
        <taxon>Peronosporales</taxon>
        <taxon>Peronosporaceae</taxon>
        <taxon>Peronosclerospora</taxon>
    </lineage>
</organism>
<keyword evidence="2" id="KW-1185">Reference proteome</keyword>
<evidence type="ECO:0000313" key="1">
    <source>
        <dbReference type="EMBL" id="KAI9919121.1"/>
    </source>
</evidence>
<sequence>MKLRTNQFLDDHVGDALRPPQLKCPRECLVSSDDDIWKREKTGKRFIRNDPPRPIRVKVRAFHRLQTRRDQRNQVCLVLDHSLSCRLSRASSWQCSRR</sequence>